<evidence type="ECO:0000256" key="1">
    <source>
        <dbReference type="SAM" id="MobiDB-lite"/>
    </source>
</evidence>
<accession>K0SZ86</accession>
<keyword evidence="3" id="KW-1185">Reference proteome</keyword>
<comment type="caution">
    <text evidence="2">The sequence shown here is derived from an EMBL/GenBank/DDBJ whole genome shotgun (WGS) entry which is preliminary data.</text>
</comment>
<reference evidence="2 3" key="1">
    <citation type="journal article" date="2012" name="Genome Biol.">
        <title>Genome and low-iron response of an oceanic diatom adapted to chronic iron limitation.</title>
        <authorList>
            <person name="Lommer M."/>
            <person name="Specht M."/>
            <person name="Roy A.S."/>
            <person name="Kraemer L."/>
            <person name="Andreson R."/>
            <person name="Gutowska M.A."/>
            <person name="Wolf J."/>
            <person name="Bergner S.V."/>
            <person name="Schilhabel M.B."/>
            <person name="Klostermeier U.C."/>
            <person name="Beiko R.G."/>
            <person name="Rosenstiel P."/>
            <person name="Hippler M."/>
            <person name="Laroche J."/>
        </authorList>
    </citation>
    <scope>NUCLEOTIDE SEQUENCE [LARGE SCALE GENOMIC DNA]</scope>
    <source>
        <strain evidence="2 3">CCMP1005</strain>
    </source>
</reference>
<feature type="region of interest" description="Disordered" evidence="1">
    <location>
        <begin position="1"/>
        <end position="51"/>
    </location>
</feature>
<sequence length="146" mass="16887">MAGRVRAAHQQCRGEPTGLRPRSSSGIHGPVRQADEKRRRSLRQIEDRPRHEVEGHLHEDLNLLRPRSLQEFILGLEVEMACDFLQCAYGEERTMDGRGWPWTSTRPPCANMGGKKRGRRWVRRGLSCDGLRRDFELKTRHSSIPH</sequence>
<organism evidence="2 3">
    <name type="scientific">Thalassiosira oceanica</name>
    <name type="common">Marine diatom</name>
    <dbReference type="NCBI Taxonomy" id="159749"/>
    <lineage>
        <taxon>Eukaryota</taxon>
        <taxon>Sar</taxon>
        <taxon>Stramenopiles</taxon>
        <taxon>Ochrophyta</taxon>
        <taxon>Bacillariophyta</taxon>
        <taxon>Coscinodiscophyceae</taxon>
        <taxon>Thalassiosirophycidae</taxon>
        <taxon>Thalassiosirales</taxon>
        <taxon>Thalassiosiraceae</taxon>
        <taxon>Thalassiosira</taxon>
    </lineage>
</organism>
<gene>
    <name evidence="2" type="ORF">THAOC_12732</name>
</gene>
<proteinExistence type="predicted"/>
<evidence type="ECO:0000313" key="2">
    <source>
        <dbReference type="EMBL" id="EJK66356.1"/>
    </source>
</evidence>
<dbReference type="EMBL" id="AGNL01015043">
    <property type="protein sequence ID" value="EJK66356.1"/>
    <property type="molecule type" value="Genomic_DNA"/>
</dbReference>
<dbReference type="AlphaFoldDB" id="K0SZ86"/>
<name>K0SZ86_THAOC</name>
<evidence type="ECO:0000313" key="3">
    <source>
        <dbReference type="Proteomes" id="UP000266841"/>
    </source>
</evidence>
<protein>
    <submittedName>
        <fullName evidence="2">Uncharacterized protein</fullName>
    </submittedName>
</protein>
<dbReference type="OrthoDB" id="46969at2759"/>
<feature type="compositionally biased region" description="Basic and acidic residues" evidence="1">
    <location>
        <begin position="33"/>
        <end position="51"/>
    </location>
</feature>
<dbReference type="Proteomes" id="UP000266841">
    <property type="component" value="Unassembled WGS sequence"/>
</dbReference>